<sequence length="296" mass="33060">MNSAIAWRANSVKHRKNEIYVDVVESFSAALGPDGAALESGVSGVVRMKSFLSGLPELKLGLFFAQPAAQPRVGLSSQDAARSASRADLVECVKSDKLQELRFHPCVRLNRFRAEKEITFIPPDGEFDLLSYSIRREHLADVPFTVTCQHLHNTLDPEAVAFELVVRLRANFAERITARFVKVIVPTPSNISKPKTKPGGGSAHYAPSLNAVVWHLSLMTGGEQRELSIKAARSRLGREAFKTWTRSPLRLEFEIPFFTASNLRVEYLRIAESSGYPALPWVRYLTNSKDYEARAF</sequence>
<accession>A0A6P6XY06</accession>
<keyword evidence="6" id="KW-1185">Reference proteome</keyword>
<evidence type="ECO:0000259" key="5">
    <source>
        <dbReference type="PROSITE" id="PS51072"/>
    </source>
</evidence>
<dbReference type="OrthoDB" id="870at2759"/>
<dbReference type="Proteomes" id="UP000515146">
    <property type="component" value="Unplaced"/>
</dbReference>
<comment type="subcellular location">
    <subcellularLocation>
        <location evidence="1">Endomembrane system</location>
    </subcellularLocation>
</comment>
<keyword evidence="3" id="KW-0653">Protein transport</keyword>
<evidence type="ECO:0000256" key="3">
    <source>
        <dbReference type="ARBA" id="ARBA00022927"/>
    </source>
</evidence>
<dbReference type="RefSeq" id="XP_027198038.1">
    <property type="nucleotide sequence ID" value="XM_027342237.1"/>
</dbReference>
<dbReference type="InParanoid" id="A0A6P6XY06"/>
<dbReference type="GO" id="GO:0016192">
    <property type="term" value="P:vesicle-mediated transport"/>
    <property type="evidence" value="ECO:0007669"/>
    <property type="project" value="InterPro"/>
</dbReference>
<dbReference type="PROSITE" id="PS00991">
    <property type="entry name" value="CLAT_ADAPTOR_M_2"/>
    <property type="match status" value="1"/>
</dbReference>
<dbReference type="AlphaFoldDB" id="A0A6P6XY06"/>
<keyword evidence="4" id="KW-0472">Membrane</keyword>
<dbReference type="SUPFAM" id="SSF49447">
    <property type="entry name" value="Second domain of Mu2 adaptin subunit (ap50) of ap2 adaptor"/>
    <property type="match status" value="1"/>
</dbReference>
<dbReference type="InterPro" id="IPR028565">
    <property type="entry name" value="MHD"/>
</dbReference>
<evidence type="ECO:0000256" key="4">
    <source>
        <dbReference type="ARBA" id="ARBA00023136"/>
    </source>
</evidence>
<dbReference type="GO" id="GO:0006886">
    <property type="term" value="P:intracellular protein transport"/>
    <property type="evidence" value="ECO:0007669"/>
    <property type="project" value="InterPro"/>
</dbReference>
<dbReference type="Gene3D" id="2.60.40.1170">
    <property type="entry name" value="Mu homology domain, subdomain B"/>
    <property type="match status" value="2"/>
</dbReference>
<name>A0A6P6XY06_DERPT</name>
<reference evidence="7" key="1">
    <citation type="submission" date="2025-08" db="UniProtKB">
        <authorList>
            <consortium name="RefSeq"/>
        </authorList>
    </citation>
    <scope>IDENTIFICATION</scope>
    <source>
        <strain evidence="7">Airmid</strain>
    </source>
</reference>
<gene>
    <name evidence="7" type="primary">LOC113792327</name>
</gene>
<dbReference type="GO" id="GO:0012505">
    <property type="term" value="C:endomembrane system"/>
    <property type="evidence" value="ECO:0007669"/>
    <property type="project" value="UniProtKB-SubCell"/>
</dbReference>
<dbReference type="GO" id="GO:0030131">
    <property type="term" value="C:clathrin adaptor complex"/>
    <property type="evidence" value="ECO:0007669"/>
    <property type="project" value="InterPro"/>
</dbReference>
<feature type="domain" description="MHD" evidence="5">
    <location>
        <begin position="16"/>
        <end position="294"/>
    </location>
</feature>
<dbReference type="PANTHER" id="PTHR10529">
    <property type="entry name" value="AP COMPLEX SUBUNIT MU"/>
    <property type="match status" value="1"/>
</dbReference>
<dbReference type="InterPro" id="IPR036168">
    <property type="entry name" value="AP2_Mu_C_sf"/>
</dbReference>
<dbReference type="KEGG" id="dpte:113792327"/>
<organism evidence="6 7">
    <name type="scientific">Dermatophagoides pteronyssinus</name>
    <name type="common">European house dust mite</name>
    <dbReference type="NCBI Taxonomy" id="6956"/>
    <lineage>
        <taxon>Eukaryota</taxon>
        <taxon>Metazoa</taxon>
        <taxon>Ecdysozoa</taxon>
        <taxon>Arthropoda</taxon>
        <taxon>Chelicerata</taxon>
        <taxon>Arachnida</taxon>
        <taxon>Acari</taxon>
        <taxon>Acariformes</taxon>
        <taxon>Sarcoptiformes</taxon>
        <taxon>Astigmata</taxon>
        <taxon>Psoroptidia</taxon>
        <taxon>Analgoidea</taxon>
        <taxon>Pyroglyphidae</taxon>
        <taxon>Dermatophagoidinae</taxon>
        <taxon>Dermatophagoides</taxon>
    </lineage>
</organism>
<keyword evidence="2" id="KW-0813">Transport</keyword>
<protein>
    <submittedName>
        <fullName evidence="7">AP-1 complex subunit mu-1-I-like</fullName>
    </submittedName>
</protein>
<evidence type="ECO:0000256" key="1">
    <source>
        <dbReference type="ARBA" id="ARBA00004308"/>
    </source>
</evidence>
<dbReference type="InterPro" id="IPR018240">
    <property type="entry name" value="Clathrin_mu_CS"/>
</dbReference>
<evidence type="ECO:0000313" key="6">
    <source>
        <dbReference type="Proteomes" id="UP000515146"/>
    </source>
</evidence>
<evidence type="ECO:0000313" key="7">
    <source>
        <dbReference type="RefSeq" id="XP_027198038.1"/>
    </source>
</evidence>
<dbReference type="PROSITE" id="PS51072">
    <property type="entry name" value="MHD"/>
    <property type="match status" value="1"/>
</dbReference>
<proteinExistence type="predicted"/>
<evidence type="ECO:0000256" key="2">
    <source>
        <dbReference type="ARBA" id="ARBA00022448"/>
    </source>
</evidence>
<dbReference type="PRINTS" id="PR00314">
    <property type="entry name" value="CLATHRINADPT"/>
</dbReference>
<dbReference type="InterPro" id="IPR050431">
    <property type="entry name" value="Adaptor_comp_med_subunit"/>
</dbReference>
<dbReference type="Pfam" id="PF00928">
    <property type="entry name" value="Adap_comp_sub"/>
    <property type="match status" value="1"/>
</dbReference>
<dbReference type="InterPro" id="IPR001392">
    <property type="entry name" value="Clathrin_mu"/>
</dbReference>